<gene>
    <name evidence="2" type="ORF">METZ01_LOCUS317498</name>
</gene>
<evidence type="ECO:0000256" key="1">
    <source>
        <dbReference type="SAM" id="Phobius"/>
    </source>
</evidence>
<keyword evidence="1" id="KW-0472">Membrane</keyword>
<reference evidence="2" key="1">
    <citation type="submission" date="2018-05" db="EMBL/GenBank/DDBJ databases">
        <authorList>
            <person name="Lanie J.A."/>
            <person name="Ng W.-L."/>
            <person name="Kazmierczak K.M."/>
            <person name="Andrzejewski T.M."/>
            <person name="Davidsen T.M."/>
            <person name="Wayne K.J."/>
            <person name="Tettelin H."/>
            <person name="Glass J.I."/>
            <person name="Rusch D."/>
            <person name="Podicherti R."/>
            <person name="Tsui H.-C.T."/>
            <person name="Winkler M.E."/>
        </authorList>
    </citation>
    <scope>NUCLEOTIDE SEQUENCE</scope>
</reference>
<feature type="non-terminal residue" evidence="2">
    <location>
        <position position="55"/>
    </location>
</feature>
<proteinExistence type="predicted"/>
<keyword evidence="1" id="KW-0812">Transmembrane</keyword>
<evidence type="ECO:0000313" key="2">
    <source>
        <dbReference type="EMBL" id="SVC64644.1"/>
    </source>
</evidence>
<name>A0A382NTZ3_9ZZZZ</name>
<protein>
    <submittedName>
        <fullName evidence="2">Uncharacterized protein</fullName>
    </submittedName>
</protein>
<sequence>MFQRLLFVAITIFWMAMSYLLWKAEHFGARVPTRTIARNILSPEEDINHYDIYAK</sequence>
<keyword evidence="1" id="KW-1133">Transmembrane helix</keyword>
<feature type="transmembrane region" description="Helical" evidence="1">
    <location>
        <begin position="6"/>
        <end position="22"/>
    </location>
</feature>
<dbReference type="AlphaFoldDB" id="A0A382NTZ3"/>
<dbReference type="EMBL" id="UINC01102769">
    <property type="protein sequence ID" value="SVC64644.1"/>
    <property type="molecule type" value="Genomic_DNA"/>
</dbReference>
<accession>A0A382NTZ3</accession>
<organism evidence="2">
    <name type="scientific">marine metagenome</name>
    <dbReference type="NCBI Taxonomy" id="408172"/>
    <lineage>
        <taxon>unclassified sequences</taxon>
        <taxon>metagenomes</taxon>
        <taxon>ecological metagenomes</taxon>
    </lineage>
</organism>